<evidence type="ECO:0000313" key="2">
    <source>
        <dbReference type="Proteomes" id="UP001314170"/>
    </source>
</evidence>
<evidence type="ECO:0000313" key="1">
    <source>
        <dbReference type="EMBL" id="CAK7350891.1"/>
    </source>
</evidence>
<sequence>MNASTSQAYTGEELCCDAGGYLKLKKLGLHQLENLQYIRLAKGAMTGISRLDITACEVLETVPVGIEHLKSIEYLVLWEMPSKFINKIKRSLETSEVSSNIIPAKFLRSITDNFAAPPLFSFALLFLLNSLSPLSFSALSRALTILDHAAKIKSTPEPEAEKDYALTVSTLKDDLVMFG</sequence>
<comment type="caution">
    <text evidence="1">The sequence shown here is derived from an EMBL/GenBank/DDBJ whole genome shotgun (WGS) entry which is preliminary data.</text>
</comment>
<gene>
    <name evidence="1" type="ORF">DCAF_LOCUS23579</name>
</gene>
<keyword evidence="2" id="KW-1185">Reference proteome</keyword>
<dbReference type="Proteomes" id="UP001314170">
    <property type="component" value="Unassembled WGS sequence"/>
</dbReference>
<reference evidence="1 2" key="1">
    <citation type="submission" date="2024-01" db="EMBL/GenBank/DDBJ databases">
        <authorList>
            <person name="Waweru B."/>
        </authorList>
    </citation>
    <scope>NUCLEOTIDE SEQUENCE [LARGE SCALE GENOMIC DNA]</scope>
</reference>
<dbReference type="EMBL" id="CAWUPB010001184">
    <property type="protein sequence ID" value="CAK7350891.1"/>
    <property type="molecule type" value="Genomic_DNA"/>
</dbReference>
<dbReference type="Gene3D" id="3.80.10.10">
    <property type="entry name" value="Ribonuclease Inhibitor"/>
    <property type="match status" value="1"/>
</dbReference>
<protein>
    <submittedName>
        <fullName evidence="1">Uncharacterized protein</fullName>
    </submittedName>
</protein>
<dbReference type="InterPro" id="IPR032675">
    <property type="entry name" value="LRR_dom_sf"/>
</dbReference>
<name>A0AAV1SI95_9ROSI</name>
<proteinExistence type="predicted"/>
<organism evidence="1 2">
    <name type="scientific">Dovyalis caffra</name>
    <dbReference type="NCBI Taxonomy" id="77055"/>
    <lineage>
        <taxon>Eukaryota</taxon>
        <taxon>Viridiplantae</taxon>
        <taxon>Streptophyta</taxon>
        <taxon>Embryophyta</taxon>
        <taxon>Tracheophyta</taxon>
        <taxon>Spermatophyta</taxon>
        <taxon>Magnoliopsida</taxon>
        <taxon>eudicotyledons</taxon>
        <taxon>Gunneridae</taxon>
        <taxon>Pentapetalae</taxon>
        <taxon>rosids</taxon>
        <taxon>fabids</taxon>
        <taxon>Malpighiales</taxon>
        <taxon>Salicaceae</taxon>
        <taxon>Flacourtieae</taxon>
        <taxon>Dovyalis</taxon>
    </lineage>
</organism>
<accession>A0AAV1SI95</accession>
<dbReference type="AlphaFoldDB" id="A0AAV1SI95"/>